<protein>
    <submittedName>
        <fullName evidence="1">Uncharacterized protein</fullName>
    </submittedName>
</protein>
<accession>A0A251T730</accession>
<evidence type="ECO:0000313" key="1">
    <source>
        <dbReference type="EMBL" id="OTG06569.1"/>
    </source>
</evidence>
<evidence type="ECO:0000313" key="2">
    <source>
        <dbReference type="Proteomes" id="UP000215914"/>
    </source>
</evidence>
<organism evidence="1 2">
    <name type="scientific">Helianthus annuus</name>
    <name type="common">Common sunflower</name>
    <dbReference type="NCBI Taxonomy" id="4232"/>
    <lineage>
        <taxon>Eukaryota</taxon>
        <taxon>Viridiplantae</taxon>
        <taxon>Streptophyta</taxon>
        <taxon>Embryophyta</taxon>
        <taxon>Tracheophyta</taxon>
        <taxon>Spermatophyta</taxon>
        <taxon>Magnoliopsida</taxon>
        <taxon>eudicotyledons</taxon>
        <taxon>Gunneridae</taxon>
        <taxon>Pentapetalae</taxon>
        <taxon>asterids</taxon>
        <taxon>campanulids</taxon>
        <taxon>Asterales</taxon>
        <taxon>Asteraceae</taxon>
        <taxon>Asteroideae</taxon>
        <taxon>Heliantheae alliance</taxon>
        <taxon>Heliantheae</taxon>
        <taxon>Helianthus</taxon>
    </lineage>
</organism>
<dbReference type="Proteomes" id="UP000215914">
    <property type="component" value="Chromosome 11"/>
</dbReference>
<reference evidence="2" key="1">
    <citation type="journal article" date="2017" name="Nature">
        <title>The sunflower genome provides insights into oil metabolism, flowering and Asterid evolution.</title>
        <authorList>
            <person name="Badouin H."/>
            <person name="Gouzy J."/>
            <person name="Grassa C.J."/>
            <person name="Murat F."/>
            <person name="Staton S.E."/>
            <person name="Cottret L."/>
            <person name="Lelandais-Briere C."/>
            <person name="Owens G.L."/>
            <person name="Carrere S."/>
            <person name="Mayjonade B."/>
            <person name="Legrand L."/>
            <person name="Gill N."/>
            <person name="Kane N.C."/>
            <person name="Bowers J.E."/>
            <person name="Hubner S."/>
            <person name="Bellec A."/>
            <person name="Berard A."/>
            <person name="Berges H."/>
            <person name="Blanchet N."/>
            <person name="Boniface M.C."/>
            <person name="Brunel D."/>
            <person name="Catrice O."/>
            <person name="Chaidir N."/>
            <person name="Claudel C."/>
            <person name="Donnadieu C."/>
            <person name="Faraut T."/>
            <person name="Fievet G."/>
            <person name="Helmstetter N."/>
            <person name="King M."/>
            <person name="Knapp S.J."/>
            <person name="Lai Z."/>
            <person name="Le Paslier M.C."/>
            <person name="Lippi Y."/>
            <person name="Lorenzon L."/>
            <person name="Mandel J.R."/>
            <person name="Marage G."/>
            <person name="Marchand G."/>
            <person name="Marquand E."/>
            <person name="Bret-Mestries E."/>
            <person name="Morien E."/>
            <person name="Nambeesan S."/>
            <person name="Nguyen T."/>
            <person name="Pegot-Espagnet P."/>
            <person name="Pouilly N."/>
            <person name="Raftis F."/>
            <person name="Sallet E."/>
            <person name="Schiex T."/>
            <person name="Thomas J."/>
            <person name="Vandecasteele C."/>
            <person name="Vares D."/>
            <person name="Vear F."/>
            <person name="Vautrin S."/>
            <person name="Crespi M."/>
            <person name="Mangin B."/>
            <person name="Burke J.M."/>
            <person name="Salse J."/>
            <person name="Munos S."/>
            <person name="Vincourt P."/>
            <person name="Rieseberg L.H."/>
            <person name="Langlade N.B."/>
        </authorList>
    </citation>
    <scope>NUCLEOTIDE SEQUENCE [LARGE SCALE GENOMIC DNA]</scope>
    <source>
        <strain evidence="2">cv. SF193</strain>
    </source>
</reference>
<dbReference type="EMBL" id="CM007900">
    <property type="protein sequence ID" value="OTG06569.1"/>
    <property type="molecule type" value="Genomic_DNA"/>
</dbReference>
<sequence>MCSPLILSAFRQEAISLHYAETSDNQIGDATTQELKPMRNRTCAKSNQDSTTRS</sequence>
<proteinExistence type="predicted"/>
<name>A0A251T730_HELAN</name>
<keyword evidence="2" id="KW-1185">Reference proteome</keyword>
<gene>
    <name evidence="1" type="ORF">HannXRQ_Chr11g0320771</name>
</gene>
<dbReference type="AlphaFoldDB" id="A0A251T730"/>
<dbReference type="InParanoid" id="A0A251T730"/>